<accession>A0A419SYD1</accession>
<comment type="caution">
    <text evidence="2">The sequence shown here is derived from an EMBL/GenBank/DDBJ whole genome shotgun (WGS) entry which is preliminary data.</text>
</comment>
<dbReference type="PROSITE" id="PS50075">
    <property type="entry name" value="CARRIER"/>
    <property type="match status" value="1"/>
</dbReference>
<organism evidence="2 3">
    <name type="scientific">Lacrimispora algidixylanolytica</name>
    <dbReference type="NCBI Taxonomy" id="94868"/>
    <lineage>
        <taxon>Bacteria</taxon>
        <taxon>Bacillati</taxon>
        <taxon>Bacillota</taxon>
        <taxon>Clostridia</taxon>
        <taxon>Lachnospirales</taxon>
        <taxon>Lachnospiraceae</taxon>
        <taxon>Lacrimispora</taxon>
    </lineage>
</organism>
<proteinExistence type="predicted"/>
<dbReference type="Gene3D" id="1.10.1200.10">
    <property type="entry name" value="ACP-like"/>
    <property type="match status" value="1"/>
</dbReference>
<dbReference type="Proteomes" id="UP000284277">
    <property type="component" value="Unassembled WGS sequence"/>
</dbReference>
<dbReference type="OrthoDB" id="2623888at2"/>
<dbReference type="Pfam" id="PF00550">
    <property type="entry name" value="PP-binding"/>
    <property type="match status" value="1"/>
</dbReference>
<name>A0A419SYD1_9FIRM</name>
<dbReference type="EMBL" id="MCIA01000031">
    <property type="protein sequence ID" value="RKD30244.1"/>
    <property type="molecule type" value="Genomic_DNA"/>
</dbReference>
<dbReference type="InterPro" id="IPR009081">
    <property type="entry name" value="PP-bd_ACP"/>
</dbReference>
<feature type="domain" description="Carrier" evidence="1">
    <location>
        <begin position="1"/>
        <end position="81"/>
    </location>
</feature>
<reference evidence="2 3" key="1">
    <citation type="submission" date="2016-08" db="EMBL/GenBank/DDBJ databases">
        <title>A new outlook on sporulation: Clostridium algidixylanolyticum.</title>
        <authorList>
            <person name="Poppleton D.I."/>
            <person name="Gribaldo S."/>
        </authorList>
    </citation>
    <scope>NUCLEOTIDE SEQUENCE [LARGE SCALE GENOMIC DNA]</scope>
    <source>
        <strain evidence="2 3">SPL73</strain>
    </source>
</reference>
<keyword evidence="3" id="KW-1185">Reference proteome</keyword>
<dbReference type="RefSeq" id="WP_120197767.1">
    <property type="nucleotide sequence ID" value="NZ_MCIA01000031.1"/>
</dbReference>
<dbReference type="AlphaFoldDB" id="A0A419SYD1"/>
<evidence type="ECO:0000259" key="1">
    <source>
        <dbReference type="PROSITE" id="PS50075"/>
    </source>
</evidence>
<dbReference type="InterPro" id="IPR036736">
    <property type="entry name" value="ACP-like_sf"/>
</dbReference>
<dbReference type="SUPFAM" id="SSF47336">
    <property type="entry name" value="ACP-like"/>
    <property type="match status" value="1"/>
</dbReference>
<protein>
    <recommendedName>
        <fullName evidence="1">Carrier domain-containing protein</fullName>
    </recommendedName>
</protein>
<gene>
    <name evidence="2" type="ORF">BET01_06520</name>
</gene>
<evidence type="ECO:0000313" key="3">
    <source>
        <dbReference type="Proteomes" id="UP000284277"/>
    </source>
</evidence>
<sequence>MFESVASKLLDIFKKVLDVQVDENGFFKGNLIENLNIDSLIALQLIVEIEKTFHIVIEDDELAIKLIDSPSFFIEYCKQYEFNVNTSQEAREHDE</sequence>
<evidence type="ECO:0000313" key="2">
    <source>
        <dbReference type="EMBL" id="RKD30244.1"/>
    </source>
</evidence>